<dbReference type="AlphaFoldDB" id="A0A6A6DE02"/>
<evidence type="ECO:0000313" key="2">
    <source>
        <dbReference type="Proteomes" id="UP000800200"/>
    </source>
</evidence>
<dbReference type="InterPro" id="IPR035213">
    <property type="entry name" value="DUF5321"/>
</dbReference>
<evidence type="ECO:0000313" key="1">
    <source>
        <dbReference type="EMBL" id="KAF2176230.1"/>
    </source>
</evidence>
<organism evidence="1 2">
    <name type="scientific">Zopfia rhizophila CBS 207.26</name>
    <dbReference type="NCBI Taxonomy" id="1314779"/>
    <lineage>
        <taxon>Eukaryota</taxon>
        <taxon>Fungi</taxon>
        <taxon>Dikarya</taxon>
        <taxon>Ascomycota</taxon>
        <taxon>Pezizomycotina</taxon>
        <taxon>Dothideomycetes</taxon>
        <taxon>Dothideomycetes incertae sedis</taxon>
        <taxon>Zopfiaceae</taxon>
        <taxon>Zopfia</taxon>
    </lineage>
</organism>
<dbReference type="Proteomes" id="UP000800200">
    <property type="component" value="Unassembled WGS sequence"/>
</dbReference>
<dbReference type="OrthoDB" id="2253354at2759"/>
<accession>A0A6A6DE02</accession>
<dbReference type="Pfam" id="PF17254">
    <property type="entry name" value="DUF5321"/>
    <property type="match status" value="1"/>
</dbReference>
<keyword evidence="2" id="KW-1185">Reference proteome</keyword>
<gene>
    <name evidence="1" type="ORF">K469DRAFT_679116</name>
</gene>
<reference evidence="1" key="1">
    <citation type="journal article" date="2020" name="Stud. Mycol.">
        <title>101 Dothideomycetes genomes: a test case for predicting lifestyles and emergence of pathogens.</title>
        <authorList>
            <person name="Haridas S."/>
            <person name="Albert R."/>
            <person name="Binder M."/>
            <person name="Bloem J."/>
            <person name="Labutti K."/>
            <person name="Salamov A."/>
            <person name="Andreopoulos B."/>
            <person name="Baker S."/>
            <person name="Barry K."/>
            <person name="Bills G."/>
            <person name="Bluhm B."/>
            <person name="Cannon C."/>
            <person name="Castanera R."/>
            <person name="Culley D."/>
            <person name="Daum C."/>
            <person name="Ezra D."/>
            <person name="Gonzalez J."/>
            <person name="Henrissat B."/>
            <person name="Kuo A."/>
            <person name="Liang C."/>
            <person name="Lipzen A."/>
            <person name="Lutzoni F."/>
            <person name="Magnuson J."/>
            <person name="Mondo S."/>
            <person name="Nolan M."/>
            <person name="Ohm R."/>
            <person name="Pangilinan J."/>
            <person name="Park H.-J."/>
            <person name="Ramirez L."/>
            <person name="Alfaro M."/>
            <person name="Sun H."/>
            <person name="Tritt A."/>
            <person name="Yoshinaga Y."/>
            <person name="Zwiers L.-H."/>
            <person name="Turgeon B."/>
            <person name="Goodwin S."/>
            <person name="Spatafora J."/>
            <person name="Crous P."/>
            <person name="Grigoriev I."/>
        </authorList>
    </citation>
    <scope>NUCLEOTIDE SEQUENCE</scope>
    <source>
        <strain evidence="1">CBS 207.26</strain>
    </source>
</reference>
<protein>
    <submittedName>
        <fullName evidence="1">Uncharacterized protein</fullName>
    </submittedName>
</protein>
<sequence>MDSSILLRQLLRTPSTYLHLLRNPMRPQARTFTLLTTNPTLPLRLISTESLPRIAQPSFWSSMIPKFLRRSADTPRKPKNKGWNPATPYIVLAMLVGSQAIQTIWIKRDMDHFNSKADAKLGVLREVVERVQRGEDVDVEKVLGTGDKGEEEGWEGVLKEIEEEELLFQSKKRRRALRQAAAEEAEQEKEVEKSESKLVGEAEVKDGKVKVESYRGSKFY</sequence>
<dbReference type="EMBL" id="ML994713">
    <property type="protein sequence ID" value="KAF2176230.1"/>
    <property type="molecule type" value="Genomic_DNA"/>
</dbReference>
<proteinExistence type="predicted"/>
<name>A0A6A6DE02_9PEZI</name>